<dbReference type="PROSITE" id="PS51178">
    <property type="entry name" value="PASTA"/>
    <property type="match status" value="2"/>
</dbReference>
<dbReference type="Pfam" id="PF00905">
    <property type="entry name" value="Transpeptidase"/>
    <property type="match status" value="1"/>
</dbReference>
<keyword evidence="3" id="KW-0472">Membrane</keyword>
<feature type="domain" description="PASTA" evidence="4">
    <location>
        <begin position="599"/>
        <end position="659"/>
    </location>
</feature>
<name>A0A9X7Z6M1_9BACL</name>
<dbReference type="InterPro" id="IPR005543">
    <property type="entry name" value="PASTA_dom"/>
</dbReference>
<proteinExistence type="inferred from homology"/>
<dbReference type="InterPro" id="IPR012338">
    <property type="entry name" value="Beta-lactam/transpept-like"/>
</dbReference>
<dbReference type="Pfam" id="PF03793">
    <property type="entry name" value="PASTA"/>
    <property type="match status" value="2"/>
</dbReference>
<dbReference type="Pfam" id="PF03717">
    <property type="entry name" value="PBP_dimer"/>
    <property type="match status" value="1"/>
</dbReference>
<dbReference type="PANTHER" id="PTHR30627:SF1">
    <property type="entry name" value="PEPTIDOGLYCAN D,D-TRANSPEPTIDASE FTSI"/>
    <property type="match status" value="1"/>
</dbReference>
<evidence type="ECO:0000313" key="6">
    <source>
        <dbReference type="Proteomes" id="UP000663505"/>
    </source>
</evidence>
<evidence type="ECO:0000256" key="3">
    <source>
        <dbReference type="ARBA" id="ARBA00023136"/>
    </source>
</evidence>
<feature type="domain" description="PASTA" evidence="4">
    <location>
        <begin position="663"/>
        <end position="721"/>
    </location>
</feature>
<dbReference type="Gene3D" id="3.30.10.20">
    <property type="match status" value="2"/>
</dbReference>
<dbReference type="Gene3D" id="3.90.1310.10">
    <property type="entry name" value="Penicillin-binding protein 2a (Domain 2)"/>
    <property type="match status" value="1"/>
</dbReference>
<dbReference type="AlphaFoldDB" id="A0A9X7Z6M1"/>
<dbReference type="SUPFAM" id="SSF54184">
    <property type="entry name" value="Penicillin-binding protein 2x (pbp-2x), c-terminal domain"/>
    <property type="match status" value="2"/>
</dbReference>
<dbReference type="Proteomes" id="UP000663505">
    <property type="component" value="Chromosome"/>
</dbReference>
<dbReference type="SUPFAM" id="SSF56519">
    <property type="entry name" value="Penicillin binding protein dimerisation domain"/>
    <property type="match status" value="1"/>
</dbReference>
<dbReference type="GO" id="GO:0071555">
    <property type="term" value="P:cell wall organization"/>
    <property type="evidence" value="ECO:0007669"/>
    <property type="project" value="TreeGrafter"/>
</dbReference>
<dbReference type="InterPro" id="IPR036138">
    <property type="entry name" value="PBP_dimer_sf"/>
</dbReference>
<evidence type="ECO:0000256" key="1">
    <source>
        <dbReference type="ARBA" id="ARBA00004370"/>
    </source>
</evidence>
<protein>
    <submittedName>
        <fullName evidence="5">PASTA domain-containing protein</fullName>
    </submittedName>
</protein>
<dbReference type="EMBL" id="CP071182">
    <property type="protein sequence ID" value="QSO46353.1"/>
    <property type="molecule type" value="Genomic_DNA"/>
</dbReference>
<gene>
    <name evidence="5" type="ORF">JZ786_17920</name>
</gene>
<evidence type="ECO:0000313" key="5">
    <source>
        <dbReference type="EMBL" id="QSO46353.1"/>
    </source>
</evidence>
<dbReference type="InterPro" id="IPR001460">
    <property type="entry name" value="PCN-bd_Tpept"/>
</dbReference>
<comment type="similarity">
    <text evidence="2">Belongs to the transpeptidase family.</text>
</comment>
<sequence>MDMKVNRLSRNRKRILAIQIGLTTVLGVVVFQIVHIQGAYGKGLLNKQSQVVDVTKPLMAQRGAILDSSGSRLAYDVPSYFVDIKTIDFHSYATAAAKVLAPMLGTSSTQLLSLFQSNNKWIQLPSTVMEPEKVALQNAFNQHKWAPNAKSIQWSADITFTPTEQRYYPYGSFAANALGYISTSGVSVGGIEQEYNKLLAGTNGVVSYKQDAYGFPLPSTEKVLKPAHAGDNIQLTLNGSIQGFVENQMNSLVNQFHPDHAAIIVANPTTGAILAMASAPTFNPNSYWTASAKSFENWAVSSTFEPGSTFKPVVLAAALATHSIALNQTFQSGQITVAGATIHDWNYWGWGKLTFQQALEKSSNVGFATIAGRLGWPNLLHYLQAFGFDKPTGINLPNEASSILFPPSQRGPVQLATSGFGQGISVTPLQQIQAIGALANGGKLMRPYIVSKITSPSGKVIQQYRPTVENPHVVPPQIARTVSHVMVLDVSGKSGIDTIAQIPGYEVAAKSGTAQVPGPNGQFYTNRFITSFIAFAPANNPKVEVYVTVDWPKVALSKTWGSTVAGPFERAIMQYCLQYDHIAPNTLPATSSTSVAKGHVKYVVIPNIIGSTSQNASLRLQQLGLNPSMIGVSGNVTKQWPAPGTKIEKGSRVIGLMQRVGVGNKVAMPNLSGLPMMDADSILSALSLSPSLHGAGYVVKQSISAGSKVAVGTVVSITGAP</sequence>
<dbReference type="Gene3D" id="3.40.710.10">
    <property type="entry name" value="DD-peptidase/beta-lactamase superfamily"/>
    <property type="match status" value="1"/>
</dbReference>
<reference evidence="5 6" key="1">
    <citation type="submission" date="2021-02" db="EMBL/GenBank/DDBJ databases">
        <title>Alicyclobacillus curvatus sp. nov. and Alicyclobacillus mengziensis sp. nov., two acidophilic bacteria isolated from acid mine drainage.</title>
        <authorList>
            <person name="Huang Y."/>
        </authorList>
    </citation>
    <scope>NUCLEOTIDE SEQUENCE [LARGE SCALE GENOMIC DNA]</scope>
    <source>
        <strain evidence="5 6">S30H14</strain>
    </source>
</reference>
<dbReference type="SUPFAM" id="SSF56601">
    <property type="entry name" value="beta-lactamase/transpeptidase-like"/>
    <property type="match status" value="1"/>
</dbReference>
<dbReference type="GO" id="GO:0005886">
    <property type="term" value="C:plasma membrane"/>
    <property type="evidence" value="ECO:0007669"/>
    <property type="project" value="TreeGrafter"/>
</dbReference>
<dbReference type="InterPro" id="IPR050515">
    <property type="entry name" value="Beta-lactam/transpept"/>
</dbReference>
<comment type="subcellular location">
    <subcellularLocation>
        <location evidence="1">Membrane</location>
    </subcellularLocation>
</comment>
<dbReference type="SMART" id="SM00740">
    <property type="entry name" value="PASTA"/>
    <property type="match status" value="2"/>
</dbReference>
<organism evidence="5 6">
    <name type="scientific">Alicyclobacillus mengziensis</name>
    <dbReference type="NCBI Taxonomy" id="2931921"/>
    <lineage>
        <taxon>Bacteria</taxon>
        <taxon>Bacillati</taxon>
        <taxon>Bacillota</taxon>
        <taxon>Bacilli</taxon>
        <taxon>Bacillales</taxon>
        <taxon>Alicyclobacillaceae</taxon>
        <taxon>Alicyclobacillus</taxon>
    </lineage>
</organism>
<dbReference type="PANTHER" id="PTHR30627">
    <property type="entry name" value="PEPTIDOGLYCAN D,D-TRANSPEPTIDASE"/>
    <property type="match status" value="1"/>
</dbReference>
<dbReference type="GO" id="GO:0008658">
    <property type="term" value="F:penicillin binding"/>
    <property type="evidence" value="ECO:0007669"/>
    <property type="project" value="InterPro"/>
</dbReference>
<evidence type="ECO:0000256" key="2">
    <source>
        <dbReference type="ARBA" id="ARBA00007171"/>
    </source>
</evidence>
<dbReference type="InterPro" id="IPR005311">
    <property type="entry name" value="PBP_dimer"/>
</dbReference>
<dbReference type="KEGG" id="afx:JZ786_17920"/>
<keyword evidence="6" id="KW-1185">Reference proteome</keyword>
<accession>A0A9X7Z6M1</accession>
<evidence type="ECO:0000259" key="4">
    <source>
        <dbReference type="PROSITE" id="PS51178"/>
    </source>
</evidence>